<gene>
    <name evidence="2" type="ORF">AG1IA_09468</name>
</gene>
<comment type="caution">
    <text evidence="2">The sequence shown here is derived from an EMBL/GenBank/DDBJ whole genome shotgun (WGS) entry which is preliminary data.</text>
</comment>
<proteinExistence type="predicted"/>
<organism evidence="2 3">
    <name type="scientific">Thanatephorus cucumeris (strain AG1-IA)</name>
    <name type="common">Rice sheath blight fungus</name>
    <name type="synonym">Rhizoctonia solani</name>
    <dbReference type="NCBI Taxonomy" id="983506"/>
    <lineage>
        <taxon>Eukaryota</taxon>
        <taxon>Fungi</taxon>
        <taxon>Dikarya</taxon>
        <taxon>Basidiomycota</taxon>
        <taxon>Agaricomycotina</taxon>
        <taxon>Agaricomycetes</taxon>
        <taxon>Cantharellales</taxon>
        <taxon>Ceratobasidiaceae</taxon>
        <taxon>Rhizoctonia</taxon>
        <taxon>Rhizoctonia solani AG-1</taxon>
    </lineage>
</organism>
<name>L8WIE4_THACA</name>
<dbReference type="HOGENOM" id="CLU_605770_0_0_1"/>
<feature type="region of interest" description="Disordered" evidence="1">
    <location>
        <begin position="397"/>
        <end position="431"/>
    </location>
</feature>
<feature type="compositionally biased region" description="Polar residues" evidence="1">
    <location>
        <begin position="410"/>
        <end position="419"/>
    </location>
</feature>
<evidence type="ECO:0000256" key="1">
    <source>
        <dbReference type="SAM" id="MobiDB-lite"/>
    </source>
</evidence>
<sequence length="452" mass="48955">MSHSPGGYETLSAHKLPGIPEFFSLHMSSTLIPLLHSLATYRALLVALNNSLIASSVWLLIQVIAARPPGDRAYALLLALCLHGEHDRSDGVGANRSSWTLGAGCREVVEVSKSDYFSSSCMRSRSASRSSELVESEYMVLRMVQAATLCVLVNLFAIPAKPLLRLPALYGVQRFMQYRHAPVRDVSNTGSRGASATHARYLTYVSSQQSRQRTPEHSEYNVCASCGNINIKARESGARGPSWVATGEALFGKLSDHDSLELANWTWRSLNMGRCPSSRGINTSMSRATSKSTLPQDNPIGYSGLILVPGTKPTRPWVNIRPEAKSSEEISSDVPCSDLFEEWICVPEDNKPCELISSEINMNGGNMSSPSTVSSNVSTPSTCTRTGALRDLVQYGSNSAGESQKGPLPSGQTSDQDSQAAALKVGYKTPLDHAVASRTRNSLPAEDVLRYQ</sequence>
<evidence type="ECO:0000313" key="2">
    <source>
        <dbReference type="EMBL" id="ELU36502.1"/>
    </source>
</evidence>
<dbReference type="EMBL" id="AFRT01003288">
    <property type="protein sequence ID" value="ELU36502.1"/>
    <property type="molecule type" value="Genomic_DNA"/>
</dbReference>
<accession>L8WIE4</accession>
<reference evidence="2 3" key="1">
    <citation type="journal article" date="2013" name="Nat. Commun.">
        <title>The evolution and pathogenic mechanisms of the rice sheath blight pathogen.</title>
        <authorList>
            <person name="Zheng A."/>
            <person name="Lin R."/>
            <person name="Xu L."/>
            <person name="Qin P."/>
            <person name="Tang C."/>
            <person name="Ai P."/>
            <person name="Zhang D."/>
            <person name="Liu Y."/>
            <person name="Sun Z."/>
            <person name="Feng H."/>
            <person name="Wang Y."/>
            <person name="Chen Y."/>
            <person name="Liang X."/>
            <person name="Fu R."/>
            <person name="Li Q."/>
            <person name="Zhang J."/>
            <person name="Yu X."/>
            <person name="Xie Z."/>
            <person name="Ding L."/>
            <person name="Guan P."/>
            <person name="Tang J."/>
            <person name="Liang Y."/>
            <person name="Wang S."/>
            <person name="Deng Q."/>
            <person name="Li S."/>
            <person name="Zhu J."/>
            <person name="Wang L."/>
            <person name="Liu H."/>
            <person name="Li P."/>
        </authorList>
    </citation>
    <scope>NUCLEOTIDE SEQUENCE [LARGE SCALE GENOMIC DNA]</scope>
    <source>
        <strain evidence="3">AG-1 IA</strain>
    </source>
</reference>
<keyword evidence="3" id="KW-1185">Reference proteome</keyword>
<protein>
    <submittedName>
        <fullName evidence="2">Uncharacterized protein</fullName>
    </submittedName>
</protein>
<dbReference type="Proteomes" id="UP000011668">
    <property type="component" value="Unassembled WGS sequence"/>
</dbReference>
<evidence type="ECO:0000313" key="3">
    <source>
        <dbReference type="Proteomes" id="UP000011668"/>
    </source>
</evidence>
<dbReference type="AlphaFoldDB" id="L8WIE4"/>